<evidence type="ECO:0000313" key="5">
    <source>
        <dbReference type="EMBL" id="ORZ06604.1"/>
    </source>
</evidence>
<comment type="subcellular location">
    <subcellularLocation>
        <location evidence="1">Host cell</location>
    </subcellularLocation>
    <subcellularLocation>
        <location evidence="2">Secreted</location>
    </subcellularLocation>
</comment>
<gene>
    <name evidence="5" type="ORF">BCR41DRAFT_412796</name>
</gene>
<dbReference type="OrthoDB" id="2393824at2759"/>
<dbReference type="Proteomes" id="UP000193648">
    <property type="component" value="Unassembled WGS sequence"/>
</dbReference>
<evidence type="ECO:0000259" key="4">
    <source>
        <dbReference type="Pfam" id="PF20147"/>
    </source>
</evidence>
<evidence type="ECO:0000256" key="1">
    <source>
        <dbReference type="ARBA" id="ARBA00004340"/>
    </source>
</evidence>
<dbReference type="InParanoid" id="A0A1Y2GBZ3"/>
<dbReference type="Pfam" id="PF20147">
    <property type="entry name" value="Crinkler"/>
    <property type="match status" value="1"/>
</dbReference>
<comment type="caution">
    <text evidence="5">The sequence shown here is derived from an EMBL/GenBank/DDBJ whole genome shotgun (WGS) entry which is preliminary data.</text>
</comment>
<evidence type="ECO:0000256" key="2">
    <source>
        <dbReference type="ARBA" id="ARBA00004613"/>
    </source>
</evidence>
<evidence type="ECO:0000256" key="3">
    <source>
        <dbReference type="ARBA" id="ARBA00022525"/>
    </source>
</evidence>
<dbReference type="InterPro" id="IPR045379">
    <property type="entry name" value="Crinkler_N"/>
</dbReference>
<dbReference type="GO" id="GO:0005576">
    <property type="term" value="C:extracellular region"/>
    <property type="evidence" value="ECO:0007669"/>
    <property type="project" value="UniProtKB-SubCell"/>
</dbReference>
<dbReference type="GeneID" id="33571322"/>
<dbReference type="EMBL" id="MCFF01000045">
    <property type="protein sequence ID" value="ORZ06604.1"/>
    <property type="molecule type" value="Genomic_DNA"/>
</dbReference>
<dbReference type="GO" id="GO:0043657">
    <property type="term" value="C:host cell"/>
    <property type="evidence" value="ECO:0007669"/>
    <property type="project" value="UniProtKB-SubCell"/>
</dbReference>
<protein>
    <recommendedName>
        <fullName evidence="4">Crinkler effector protein N-terminal domain-containing protein</fullName>
    </recommendedName>
</protein>
<accession>A0A1Y2GBZ3</accession>
<organism evidence="5 6">
    <name type="scientific">Lobosporangium transversale</name>
    <dbReference type="NCBI Taxonomy" id="64571"/>
    <lineage>
        <taxon>Eukaryota</taxon>
        <taxon>Fungi</taxon>
        <taxon>Fungi incertae sedis</taxon>
        <taxon>Mucoromycota</taxon>
        <taxon>Mortierellomycotina</taxon>
        <taxon>Mortierellomycetes</taxon>
        <taxon>Mortierellales</taxon>
        <taxon>Mortierellaceae</taxon>
        <taxon>Lobosporangium</taxon>
    </lineage>
</organism>
<keyword evidence="3" id="KW-0964">Secreted</keyword>
<evidence type="ECO:0000313" key="6">
    <source>
        <dbReference type="Proteomes" id="UP000193648"/>
    </source>
</evidence>
<feature type="domain" description="Crinkler effector protein N-terminal" evidence="4">
    <location>
        <begin position="5"/>
        <end position="101"/>
    </location>
</feature>
<name>A0A1Y2GBZ3_9FUNG</name>
<keyword evidence="6" id="KW-1185">Reference proteome</keyword>
<proteinExistence type="predicted"/>
<sequence length="881" mass="99215">MMDKISLLCIPNGESTAFPVDINPQKTISHLKKAIKEKKDAFQGINAYELILHKVSVPGEGTTVNLTNVGSKESLTRGSSKVSKVFGTSPLPEKTIHVIVQRPSAVMPLLITFMFLFGLPFRATYSKSSARAAKASARSMELENIEKKVFHADTPISRFLHSYVKGDIKLPDADCCVKGLPRAWLRSRYFSPELPQPALYLIHPRKPHETITTPPSVTALDTISRFQNNDIITFFGESGCGKARAVVEMLAQNWGSDRGSMDVVTLFKSAMKRSKQYLSSDKVQNGPNIQAITNCLLISRLMVLHYCLSIGCNDSFTCERWMLLQMCPGAFNTDVSDVFDDVFTAILRAYHDQRPVIVLISLEYLLHGRFTQLLVVLDEAQALNDHGRECFVSHADSRTPRPILSPIIYGLRNISRSRQDYCVVTCGAAISEDEIEVLGSSSTSKYFGWESVGQVALYINSLGNMMNEDDKVMLHTLIPEAAAQELFFSLRGRYRPIITTIEDIITTGSPSYWKEAIEGRVRSLVNYPKQLHMPGDICSAIKRTIDKVAKDPIRFGDAVELKHVLKQTIVYRASLGLPWSLQGEKPILVESAFGCLRNVATSTVFGKSFYTVIDEPFIFQAAYNFIKHEDYDFYGRQPEERIFELHAPLDLVYAFHNKQLKQELFSIPKAAKHQPTPKLKSPIPEFEPVAFLRHLFKHKATIVGWEDYDWRVRYMEALTMGDFLEAHYKHSSMWGGSAVPPFYYPESSLSGPDIVFVLRIDDQLYPVFVQTKLSQDISPGKVEEARLTIHESKLKHHLPNLASYCPGGKYFGLIYVHPMVVKTPRESWDDSLWRTEPDCGADGNQVLKDDDIPSMQLLMIIDRSNMQSLLPGGVVDFLDSV</sequence>
<reference evidence="5 6" key="1">
    <citation type="submission" date="2016-07" db="EMBL/GenBank/DDBJ databases">
        <title>Pervasive Adenine N6-methylation of Active Genes in Fungi.</title>
        <authorList>
            <consortium name="DOE Joint Genome Institute"/>
            <person name="Mondo S.J."/>
            <person name="Dannebaum R.O."/>
            <person name="Kuo R.C."/>
            <person name="Labutti K."/>
            <person name="Haridas S."/>
            <person name="Kuo A."/>
            <person name="Salamov A."/>
            <person name="Ahrendt S.R."/>
            <person name="Lipzen A."/>
            <person name="Sullivan W."/>
            <person name="Andreopoulos W.B."/>
            <person name="Clum A."/>
            <person name="Lindquist E."/>
            <person name="Daum C."/>
            <person name="Ramamoorthy G.K."/>
            <person name="Gryganskyi A."/>
            <person name="Culley D."/>
            <person name="Magnuson J.K."/>
            <person name="James T.Y."/>
            <person name="O'Malley M.A."/>
            <person name="Stajich J.E."/>
            <person name="Spatafora J.W."/>
            <person name="Visel A."/>
            <person name="Grigoriev I.V."/>
        </authorList>
    </citation>
    <scope>NUCLEOTIDE SEQUENCE [LARGE SCALE GENOMIC DNA]</scope>
    <source>
        <strain evidence="5 6">NRRL 3116</strain>
    </source>
</reference>
<dbReference type="AlphaFoldDB" id="A0A1Y2GBZ3"/>
<dbReference type="RefSeq" id="XP_021877647.1">
    <property type="nucleotide sequence ID" value="XM_022029479.1"/>
</dbReference>